<gene>
    <name evidence="1" type="ORF">BLL52_4299</name>
</gene>
<comment type="caution">
    <text evidence="1">The sequence shown here is derived from an EMBL/GenBank/DDBJ whole genome shotgun (WGS) entry which is preliminary data.</text>
</comment>
<organism evidence="1 2">
    <name type="scientific">Rhodoferax antarcticus ANT.BR</name>
    <dbReference type="NCBI Taxonomy" id="1111071"/>
    <lineage>
        <taxon>Bacteria</taxon>
        <taxon>Pseudomonadati</taxon>
        <taxon>Pseudomonadota</taxon>
        <taxon>Betaproteobacteria</taxon>
        <taxon>Burkholderiales</taxon>
        <taxon>Comamonadaceae</taxon>
        <taxon>Rhodoferax</taxon>
    </lineage>
</organism>
<name>A0A1Q8Y939_9BURK</name>
<evidence type="ECO:0000313" key="1">
    <source>
        <dbReference type="EMBL" id="OLP04447.1"/>
    </source>
</evidence>
<reference evidence="1 2" key="1">
    <citation type="submission" date="2017-01" db="EMBL/GenBank/DDBJ databases">
        <title>Genome sequence of Rhodoferax antarcticus ANT.BR, a psychrophilic purple nonsulfur bacterium from an Antarctic microbial mat.</title>
        <authorList>
            <person name="Baker J."/>
            <person name="Riester C."/>
            <person name="Skinner B."/>
            <person name="Newell A."/>
            <person name="Swingley W."/>
            <person name="Madigan M."/>
            <person name="Jung D."/>
            <person name="Asao M."/>
            <person name="Chen M."/>
            <person name="Loughlin P."/>
            <person name="Pan H."/>
            <person name="Lin S."/>
            <person name="Li N."/>
            <person name="Shaw J."/>
            <person name="Prado M."/>
            <person name="Sherman C."/>
            <person name="Li X."/>
            <person name="Tang J."/>
            <person name="Blankenship R."/>
            <person name="Zhao T."/>
            <person name="Touchman J."/>
            <person name="Sattley M."/>
        </authorList>
    </citation>
    <scope>NUCLEOTIDE SEQUENCE [LARGE SCALE GENOMIC DNA]</scope>
    <source>
        <strain evidence="1 2">ANT.BR</strain>
    </source>
</reference>
<accession>A0A1Q8Y939</accession>
<protein>
    <submittedName>
        <fullName evidence="1">Uncharacterized protein</fullName>
    </submittedName>
</protein>
<evidence type="ECO:0000313" key="2">
    <source>
        <dbReference type="Proteomes" id="UP000185911"/>
    </source>
</evidence>
<keyword evidence="2" id="KW-1185">Reference proteome</keyword>
<proteinExistence type="predicted"/>
<sequence length="341" mass="39089">MGFTMSFSKFDFTEPTDYVSQVDRLRYFNASVLYDKVIEDNIKRLISELSDKDRAAFHDQGQKNDDEIRAFFRVVNHFDDAQEKEKSCLFKRLMAGKDPLPIAPPLSWSYPWYEVIEDDGPWPISISRLTETVDVLIRQGIDFNTAQRFTGIDIHQCLWTVLERRSATCCIVSFRKWVNFGYVWSLERHAVEAYTSRSHITAINNSRFIGKVKTIDDLRLVELGRVEKKLNCLMWARDGVEAQTFIDKQRAISILSELSANAQVRAGLELAFERKHAGLSVTPSRDEVLVLAERGVSKILKDGYFVREEDGMLMAYEWSLSAVSKGDLKSVFKPATEKVCG</sequence>
<dbReference type="Proteomes" id="UP000185911">
    <property type="component" value="Unassembled WGS sequence"/>
</dbReference>
<dbReference type="EMBL" id="MSYM01000020">
    <property type="protein sequence ID" value="OLP04447.1"/>
    <property type="molecule type" value="Genomic_DNA"/>
</dbReference>
<dbReference type="AlphaFoldDB" id="A0A1Q8Y939"/>